<gene>
    <name evidence="2" type="ORF">K7X08_028165</name>
</gene>
<comment type="caution">
    <text evidence="2">The sequence shown here is derived from an EMBL/GenBank/DDBJ whole genome shotgun (WGS) entry which is preliminary data.</text>
</comment>
<proteinExistence type="predicted"/>
<name>A0A9Q1RQV0_9SOLA</name>
<evidence type="ECO:0000313" key="2">
    <source>
        <dbReference type="EMBL" id="KAJ8568632.1"/>
    </source>
</evidence>
<dbReference type="EMBL" id="JAJAGQ010000003">
    <property type="protein sequence ID" value="KAJ8568632.1"/>
    <property type="molecule type" value="Genomic_DNA"/>
</dbReference>
<dbReference type="Pfam" id="PF25428">
    <property type="entry name" value="DUF7894"/>
    <property type="match status" value="1"/>
</dbReference>
<evidence type="ECO:0000313" key="3">
    <source>
        <dbReference type="Proteomes" id="UP001152561"/>
    </source>
</evidence>
<protein>
    <recommendedName>
        <fullName evidence="1">DUF7894 domain-containing protein</fullName>
    </recommendedName>
</protein>
<organism evidence="2 3">
    <name type="scientific">Anisodus acutangulus</name>
    <dbReference type="NCBI Taxonomy" id="402998"/>
    <lineage>
        <taxon>Eukaryota</taxon>
        <taxon>Viridiplantae</taxon>
        <taxon>Streptophyta</taxon>
        <taxon>Embryophyta</taxon>
        <taxon>Tracheophyta</taxon>
        <taxon>Spermatophyta</taxon>
        <taxon>Magnoliopsida</taxon>
        <taxon>eudicotyledons</taxon>
        <taxon>Gunneridae</taxon>
        <taxon>Pentapetalae</taxon>
        <taxon>asterids</taxon>
        <taxon>lamiids</taxon>
        <taxon>Solanales</taxon>
        <taxon>Solanaceae</taxon>
        <taxon>Solanoideae</taxon>
        <taxon>Hyoscyameae</taxon>
        <taxon>Anisodus</taxon>
    </lineage>
</organism>
<sequence>MRHKLGTTNPYIRTRALHWIAEEEMKVAPKVILLFRDPTGFGTAIFHALQPNPNSNHQSRRESLDLSLQRYGIKHQNVSIDVVHFLDGSNLEGFSETADLPTKIEVSLLLLENYEPPTLACALNEVLALLAGDGLSNMPTIVAPFVVAATKLKMESRTSVAVDNISVYGLQVGASSGLTKALFTNLQSPPPSLQIFNQQLACLLQLVRVLKMPTFVIIGKKGQNFHHETSEEELEVIHEIGQHLASFSSLLFSGEKIAWDAPKSSRETQEPWRALYG</sequence>
<dbReference type="OrthoDB" id="1927925at2759"/>
<dbReference type="PANTHER" id="PTHR37221:SF1">
    <property type="entry name" value="OS02G0582400 PROTEIN"/>
    <property type="match status" value="1"/>
</dbReference>
<feature type="domain" description="DUF7894" evidence="1">
    <location>
        <begin position="25"/>
        <end position="277"/>
    </location>
</feature>
<dbReference type="AlphaFoldDB" id="A0A9Q1RQV0"/>
<dbReference type="InterPro" id="IPR057216">
    <property type="entry name" value="DUF7894"/>
</dbReference>
<reference evidence="3" key="1">
    <citation type="journal article" date="2023" name="Proc. Natl. Acad. Sci. U.S.A.">
        <title>Genomic and structural basis for evolution of tropane alkaloid biosynthesis.</title>
        <authorList>
            <person name="Wanga Y.-J."/>
            <person name="Taina T."/>
            <person name="Yua J.-Y."/>
            <person name="Lia J."/>
            <person name="Xua B."/>
            <person name="Chenc J."/>
            <person name="D'Auriad J.C."/>
            <person name="Huanga J.-P."/>
            <person name="Huanga S.-X."/>
        </authorList>
    </citation>
    <scope>NUCLEOTIDE SEQUENCE [LARGE SCALE GENOMIC DNA]</scope>
    <source>
        <strain evidence="3">cv. KIB-2019</strain>
    </source>
</reference>
<dbReference type="Proteomes" id="UP001152561">
    <property type="component" value="Unassembled WGS sequence"/>
</dbReference>
<keyword evidence="3" id="KW-1185">Reference proteome</keyword>
<evidence type="ECO:0000259" key="1">
    <source>
        <dbReference type="Pfam" id="PF25428"/>
    </source>
</evidence>
<dbReference type="PANTHER" id="PTHR37221">
    <property type="entry name" value="OS02G0582400 PROTEIN"/>
    <property type="match status" value="1"/>
</dbReference>
<accession>A0A9Q1RQV0</accession>